<evidence type="ECO:0000313" key="4">
    <source>
        <dbReference type="Proteomes" id="UP000078551"/>
    </source>
</evidence>
<keyword evidence="4" id="KW-1185">Reference proteome</keyword>
<accession>A0A192TG33</accession>
<sequence>MTMRKNLRRIRPWELALTAAVLALPLIPNAPAGQSFAFIRAAHAEDKKLDTSRLVSVGGDVTEIVYALGEEGRLIARDTTSLYPEAALKLPNVGYMRALSPEGILAMNPTAIIAVEGSGPPEALTVLKNSSVPFESVPNTFTRDGIIAKIGRVGALLGVPDKAKALEEKVAADLDAAVTDAGKRPETERKRVLFILSAQNGRIMASGTGTAADGVIKLAGAVNAVGAFPGYKPLTDEAIIEAKPDIILMMNRGDGAGTKNEDLLAQPAIALTPAGEKKAIIRMDGVYLLGFGPRTAAAVRDLNAAIYGG</sequence>
<dbReference type="PANTHER" id="PTHR30535:SF4">
    <property type="entry name" value="HEMIN-BINDING PERIPLASMIC PROTEIN HMUT"/>
    <property type="match status" value="1"/>
</dbReference>
<dbReference type="RefSeq" id="WP_012484942.1">
    <property type="nucleotide sequence ID" value="NZ_CP013522.1"/>
</dbReference>
<organism evidence="3 5">
    <name type="scientific">Rhizobium phaseoli</name>
    <dbReference type="NCBI Taxonomy" id="396"/>
    <lineage>
        <taxon>Bacteria</taxon>
        <taxon>Pseudomonadati</taxon>
        <taxon>Pseudomonadota</taxon>
        <taxon>Alphaproteobacteria</taxon>
        <taxon>Hyphomicrobiales</taxon>
        <taxon>Rhizobiaceae</taxon>
        <taxon>Rhizobium/Agrobacterium group</taxon>
        <taxon>Rhizobium</taxon>
    </lineage>
</organism>
<evidence type="ECO:0000313" key="3">
    <source>
        <dbReference type="EMBL" id="QPK09470.1"/>
    </source>
</evidence>
<evidence type="ECO:0000313" key="5">
    <source>
        <dbReference type="Proteomes" id="UP000540266"/>
    </source>
</evidence>
<dbReference type="EMBL" id="CP064931">
    <property type="protein sequence ID" value="QPK09470.1"/>
    <property type="molecule type" value="Genomic_DNA"/>
</dbReference>
<protein>
    <submittedName>
        <fullName evidence="2 3">ABC transporter substrate-binding protein</fullName>
    </submittedName>
</protein>
<dbReference type="AlphaFoldDB" id="A0A192TG33"/>
<dbReference type="Gene3D" id="3.40.50.1980">
    <property type="entry name" value="Nitrogenase molybdenum iron protein domain"/>
    <property type="match status" value="2"/>
</dbReference>
<dbReference type="GeneID" id="45958701"/>
<gene>
    <name evidence="2" type="primary">hmuT</name>
    <name evidence="2" type="ORF">AMC81_CH03404</name>
    <name evidence="3" type="ORF">HER27_002525</name>
</gene>
<reference evidence="2 4" key="1">
    <citation type="submission" date="2015-11" db="EMBL/GenBank/DDBJ databases">
        <title>The limits of bacterial species coexistence and the symbiotic plasmid transference in sympatric Rhizobium populations.</title>
        <authorList>
            <person name="Perez-Carrascal O.M."/>
            <person name="VanInsberghe D."/>
            <person name="Juarez S."/>
            <person name="Polz M.F."/>
            <person name="Vinuesa P."/>
            <person name="Gonzalez V."/>
        </authorList>
    </citation>
    <scope>NUCLEOTIDE SEQUENCE [LARGE SCALE GENOMIC DNA]</scope>
    <source>
        <strain evidence="2 4">N771</strain>
    </source>
</reference>
<dbReference type="STRING" id="396.AMC85_CH03436"/>
<dbReference type="SUPFAM" id="SSF53807">
    <property type="entry name" value="Helical backbone' metal receptor"/>
    <property type="match status" value="1"/>
</dbReference>
<dbReference type="InterPro" id="IPR050902">
    <property type="entry name" value="ABC_Transporter_SBP"/>
</dbReference>
<dbReference type="CDD" id="cd01149">
    <property type="entry name" value="HutB"/>
    <property type="match status" value="1"/>
</dbReference>
<name>A0A192TG33_9HYPH</name>
<dbReference type="PANTHER" id="PTHR30535">
    <property type="entry name" value="VITAMIN B12-BINDING PROTEIN"/>
    <property type="match status" value="1"/>
</dbReference>
<proteinExistence type="predicted"/>
<feature type="domain" description="Fe/B12 periplasmic-binding" evidence="1">
    <location>
        <begin position="53"/>
        <end position="309"/>
    </location>
</feature>
<dbReference type="Proteomes" id="UP000078551">
    <property type="component" value="Chromosome"/>
</dbReference>
<reference evidence="3 5" key="2">
    <citation type="submission" date="2020-11" db="EMBL/GenBank/DDBJ databases">
        <title>Indigenous Rhizobia Nodulating Common beans in Western Kenya.</title>
        <authorList>
            <person name="Wekesa C.S."/>
            <person name="Oelmueller R."/>
            <person name="Furch A.C."/>
        </authorList>
    </citation>
    <scope>NUCLEOTIDE SEQUENCE [LARGE SCALE GENOMIC DNA]</scope>
    <source>
        <strain evidence="5">BS3</strain>
        <strain evidence="3">S3</strain>
    </source>
</reference>
<dbReference type="PROSITE" id="PS50983">
    <property type="entry name" value="FE_B12_PBP"/>
    <property type="match status" value="1"/>
</dbReference>
<dbReference type="EMBL" id="CP013568">
    <property type="protein sequence ID" value="ANL86148.1"/>
    <property type="molecule type" value="Genomic_DNA"/>
</dbReference>
<evidence type="ECO:0000259" key="1">
    <source>
        <dbReference type="PROSITE" id="PS50983"/>
    </source>
</evidence>
<evidence type="ECO:0000313" key="2">
    <source>
        <dbReference type="EMBL" id="ANL86148.1"/>
    </source>
</evidence>
<dbReference type="InterPro" id="IPR002491">
    <property type="entry name" value="ABC_transptr_periplasmic_BD"/>
</dbReference>
<dbReference type="Pfam" id="PF01497">
    <property type="entry name" value="Peripla_BP_2"/>
    <property type="match status" value="1"/>
</dbReference>
<dbReference type="Proteomes" id="UP000540266">
    <property type="component" value="Chromosome"/>
</dbReference>